<organism evidence="2">
    <name type="scientific">bioreactor metagenome</name>
    <dbReference type="NCBI Taxonomy" id="1076179"/>
    <lineage>
        <taxon>unclassified sequences</taxon>
        <taxon>metagenomes</taxon>
        <taxon>ecological metagenomes</taxon>
    </lineage>
</organism>
<evidence type="ECO:0000256" key="1">
    <source>
        <dbReference type="SAM" id="MobiDB-lite"/>
    </source>
</evidence>
<dbReference type="AlphaFoldDB" id="A0A645B4E6"/>
<evidence type="ECO:0000313" key="2">
    <source>
        <dbReference type="EMBL" id="MPM59451.1"/>
    </source>
</evidence>
<dbReference type="EMBL" id="VSSQ01017297">
    <property type="protein sequence ID" value="MPM59451.1"/>
    <property type="molecule type" value="Genomic_DNA"/>
</dbReference>
<reference evidence="2" key="1">
    <citation type="submission" date="2019-08" db="EMBL/GenBank/DDBJ databases">
        <authorList>
            <person name="Kucharzyk K."/>
            <person name="Murdoch R.W."/>
            <person name="Higgins S."/>
            <person name="Loffler F."/>
        </authorList>
    </citation>
    <scope>NUCLEOTIDE SEQUENCE</scope>
</reference>
<protein>
    <submittedName>
        <fullName evidence="2">Uncharacterized protein</fullName>
    </submittedName>
</protein>
<proteinExistence type="predicted"/>
<name>A0A645B4E6_9ZZZZ</name>
<gene>
    <name evidence="2" type="ORF">SDC9_106293</name>
</gene>
<accession>A0A645B4E6</accession>
<feature type="region of interest" description="Disordered" evidence="1">
    <location>
        <begin position="140"/>
        <end position="179"/>
    </location>
</feature>
<sequence>MLKYMDFRAGEGDAGVEGHHVHRHVVPQAALRQALLNPLRRGLHGGQLQHAGHHRGGHGIEFGGLILLADPEQIQLLCAGVFHLEVGHGRQPEEALLFQRVPLALDGDLHGAGQHIHIVLMGGEDGFLCSAAGEQMQPAFQKPGPHGRRSQKVGLGQLPLRQRPRHDKRLGQQAEGVGNQAGSGNAQMILLLQPHVRVNPYRIHYVIPFIGKDCRIFTD</sequence>
<comment type="caution">
    <text evidence="2">The sequence shown here is derived from an EMBL/GenBank/DDBJ whole genome shotgun (WGS) entry which is preliminary data.</text>
</comment>